<evidence type="ECO:0000313" key="2">
    <source>
        <dbReference type="Proteomes" id="UP000831804"/>
    </source>
</evidence>
<dbReference type="Proteomes" id="UP000831804">
    <property type="component" value="Segment"/>
</dbReference>
<name>A0AAE6H2U7_9ABAC</name>
<accession>A0AAE6H2U7</accession>
<evidence type="ECO:0000313" key="1">
    <source>
        <dbReference type="EMBL" id="QDL56994.1"/>
    </source>
</evidence>
<reference evidence="1" key="1">
    <citation type="journal article" date="2019" name="Viruses">
        <title>A Nymphalid-Infecting Group I Alphabaculovirus Isolated from the Major Passion Fruit Caterpillar Pest Dione juno juno (Lepidoptera: Nymphalidae).</title>
        <authorList>
            <person name="Ribeiro B.M."/>
            <person name="Dos Santos E.R."/>
            <person name="Trentin L.B."/>
            <person name="da Silva L.A."/>
            <person name="de Melo F.L."/>
            <person name="Kitajima E.W."/>
            <person name="Ardisson-Araujo D.M.P."/>
        </authorList>
    </citation>
    <scope>NUCLEOTIDE SEQUENCE</scope>
    <source>
        <strain evidence="1">Araguari-MG</strain>
    </source>
</reference>
<keyword evidence="2" id="KW-1185">Reference proteome</keyword>
<gene>
    <name evidence="1" type="ORF">DijuNPV-ORF-125</name>
</gene>
<proteinExistence type="predicted"/>
<protein>
    <submittedName>
        <fullName evidence="1">Uncharacterized protein</fullName>
    </submittedName>
</protein>
<sequence>MSINNYCFMYNFLYFKQESAVISVDVHVNVSQMVKFDSITPSVGRRVANRGCS</sequence>
<organism evidence="1 2">
    <name type="scientific">Dione juno nucleopolyhedrovirus</name>
    <dbReference type="NCBI Taxonomy" id="2594175"/>
    <lineage>
        <taxon>Viruses</taxon>
        <taxon>Viruses incertae sedis</taxon>
        <taxon>Naldaviricetes</taxon>
        <taxon>Lefavirales</taxon>
        <taxon>Baculoviridae</taxon>
        <taxon>Alphabaculovirus</taxon>
        <taxon>Alphabaculovirus dijunonis</taxon>
    </lineage>
</organism>
<dbReference type="EMBL" id="MK558262">
    <property type="protein sequence ID" value="QDL56994.1"/>
    <property type="molecule type" value="Genomic_DNA"/>
</dbReference>